<feature type="transmembrane region" description="Helical" evidence="1">
    <location>
        <begin position="36"/>
        <end position="62"/>
    </location>
</feature>
<dbReference type="RefSeq" id="WP_303737579.1">
    <property type="nucleotide sequence ID" value="NZ_SUTE01000078.1"/>
</dbReference>
<accession>A0A8T3VMP7</accession>
<evidence type="ECO:0000256" key="1">
    <source>
        <dbReference type="SAM" id="Phobius"/>
    </source>
</evidence>
<sequence>MNYIILTLLFILSGFFMKYSDDLYDVNHERNISTFLGLICGLASVAATLYNVDAAYIFISLLIGNIIVFKVDGIHHIVALIVFLAVLLIVGIPNLSLLILLICILGIIGDEIGHELIPNMTENRFLNFFFEYRFVMKIVVLLLALCGVFNIWIFVCFILFEVSYVGAGIVFEIYN</sequence>
<evidence type="ECO:0000313" key="2">
    <source>
        <dbReference type="EMBL" id="MBE6505930.1"/>
    </source>
</evidence>
<gene>
    <name evidence="2" type="ORF">E7Z73_09410</name>
</gene>
<organism evidence="2 3">
    <name type="scientific">Methanobrevibacter millerae</name>
    <dbReference type="NCBI Taxonomy" id="230361"/>
    <lineage>
        <taxon>Archaea</taxon>
        <taxon>Methanobacteriati</taxon>
        <taxon>Methanobacteriota</taxon>
        <taxon>Methanomada group</taxon>
        <taxon>Methanobacteria</taxon>
        <taxon>Methanobacteriales</taxon>
        <taxon>Methanobacteriaceae</taxon>
        <taxon>Methanobrevibacter</taxon>
    </lineage>
</organism>
<feature type="transmembrane region" description="Helical" evidence="1">
    <location>
        <begin position="74"/>
        <end position="92"/>
    </location>
</feature>
<evidence type="ECO:0000313" key="3">
    <source>
        <dbReference type="Proteomes" id="UP000762703"/>
    </source>
</evidence>
<feature type="transmembrane region" description="Helical" evidence="1">
    <location>
        <begin position="138"/>
        <end position="160"/>
    </location>
</feature>
<dbReference type="Proteomes" id="UP000762703">
    <property type="component" value="Unassembled WGS sequence"/>
</dbReference>
<reference evidence="2" key="1">
    <citation type="submission" date="2019-04" db="EMBL/GenBank/DDBJ databases">
        <title>Evolution of Biomass-Degrading Anaerobic Consortia Revealed by Metagenomics.</title>
        <authorList>
            <person name="Peng X."/>
        </authorList>
    </citation>
    <scope>NUCLEOTIDE SEQUENCE</scope>
    <source>
        <strain evidence="2">SIG12</strain>
    </source>
</reference>
<dbReference type="EMBL" id="SUTE01000078">
    <property type="protein sequence ID" value="MBE6505930.1"/>
    <property type="molecule type" value="Genomic_DNA"/>
</dbReference>
<name>A0A8T3VMP7_9EURY</name>
<proteinExistence type="predicted"/>
<dbReference type="AlphaFoldDB" id="A0A8T3VMP7"/>
<keyword evidence="1" id="KW-0812">Transmembrane</keyword>
<protein>
    <submittedName>
        <fullName evidence="2">Uncharacterized protein</fullName>
    </submittedName>
</protein>
<comment type="caution">
    <text evidence="2">The sequence shown here is derived from an EMBL/GenBank/DDBJ whole genome shotgun (WGS) entry which is preliminary data.</text>
</comment>
<keyword evidence="1" id="KW-0472">Membrane</keyword>
<keyword evidence="1" id="KW-1133">Transmembrane helix</keyword>